<dbReference type="RefSeq" id="WP_148133969.1">
    <property type="nucleotide sequence ID" value="NZ_CP017634.1"/>
</dbReference>
<dbReference type="GO" id="GO:0004853">
    <property type="term" value="F:uroporphyrinogen decarboxylase activity"/>
    <property type="evidence" value="ECO:0007669"/>
    <property type="project" value="InterPro"/>
</dbReference>
<evidence type="ECO:0000259" key="1">
    <source>
        <dbReference type="Pfam" id="PF01208"/>
    </source>
</evidence>
<sequence length="383" mass="43015">MSRAGLYQERLNRIETAARCGIPDRIPVILFIDLFTPRYLGMKTTDLTGDIEKGANILADVAEELQVDGVHTPAPFTPLAFAAGWPARILLPGRDVGEYEIIQFDESKPLMTLDDYDGIINKGWRQFESEFRTRHIDFLPPDQIGPELKRYTEERDRAVERLKERGIVTFSNASSVKPTFEFLAAARTIPEFFKDLYRYPQKVLDAMDAALPDLIENTLASAKASAQATGANRIRIGCTRGGQNFISLAKFEKFYWHYLKQMVHAFVEAGFQVLFHLDQDFTANLPYFKELPPGKVTIELDGFTDIFKAKEILHDHTAIKGDVHPSLLTLGKPEEVDAYCKKLFAEVGKGGGFLLAEGCCVPPDAKIENIRAMVNAIQKYGAY</sequence>
<reference evidence="2 3" key="1">
    <citation type="submission" date="2016-10" db="EMBL/GenBank/DDBJ databases">
        <title>Complete Genome Sequence of Peptococcaceae strain DCMF.</title>
        <authorList>
            <person name="Edwards R.J."/>
            <person name="Holland S.I."/>
            <person name="Deshpande N.P."/>
            <person name="Wong Y.K."/>
            <person name="Ertan H."/>
            <person name="Manefield M."/>
            <person name="Russell T.L."/>
            <person name="Lee M.J."/>
        </authorList>
    </citation>
    <scope>NUCLEOTIDE SEQUENCE [LARGE SCALE GENOMIC DNA]</scope>
    <source>
        <strain evidence="2 3">DCMF</strain>
    </source>
</reference>
<keyword evidence="3" id="KW-1185">Reference proteome</keyword>
<dbReference type="PANTHER" id="PTHR47099:SF1">
    <property type="entry name" value="METHYLCOBAMIDE:COM METHYLTRANSFERASE MTBA"/>
    <property type="match status" value="1"/>
</dbReference>
<dbReference type="GO" id="GO:0006779">
    <property type="term" value="P:porphyrin-containing compound biosynthetic process"/>
    <property type="evidence" value="ECO:0007669"/>
    <property type="project" value="InterPro"/>
</dbReference>
<dbReference type="Pfam" id="PF01208">
    <property type="entry name" value="URO-D"/>
    <property type="match status" value="1"/>
</dbReference>
<dbReference type="InterPro" id="IPR038071">
    <property type="entry name" value="UROD/MetE-like_sf"/>
</dbReference>
<dbReference type="PANTHER" id="PTHR47099">
    <property type="entry name" value="METHYLCOBAMIDE:COM METHYLTRANSFERASE MTBA"/>
    <property type="match status" value="1"/>
</dbReference>
<evidence type="ECO:0000313" key="3">
    <source>
        <dbReference type="Proteomes" id="UP000323521"/>
    </source>
</evidence>
<dbReference type="AlphaFoldDB" id="A0A3G1KQK9"/>
<dbReference type="InterPro" id="IPR052024">
    <property type="entry name" value="Methanogen_methyltrans"/>
</dbReference>
<name>A0A3G1KQK9_FORW1</name>
<dbReference type="SUPFAM" id="SSF51726">
    <property type="entry name" value="UROD/MetE-like"/>
    <property type="match status" value="1"/>
</dbReference>
<dbReference type="Proteomes" id="UP000323521">
    <property type="component" value="Chromosome"/>
</dbReference>
<evidence type="ECO:0000313" key="2">
    <source>
        <dbReference type="EMBL" id="ATW24744.1"/>
    </source>
</evidence>
<dbReference type="Gene3D" id="3.20.20.210">
    <property type="match status" value="1"/>
</dbReference>
<dbReference type="OrthoDB" id="1914371at2"/>
<dbReference type="KEGG" id="fwa:DCMF_08115"/>
<accession>A0A3G1KQK9</accession>
<proteinExistence type="predicted"/>
<dbReference type="InterPro" id="IPR000257">
    <property type="entry name" value="Uroporphyrinogen_deCOase"/>
</dbReference>
<feature type="domain" description="Uroporphyrinogen decarboxylase (URO-D)" evidence="1">
    <location>
        <begin position="187"/>
        <end position="380"/>
    </location>
</feature>
<dbReference type="EMBL" id="CP017634">
    <property type="protein sequence ID" value="ATW24744.1"/>
    <property type="molecule type" value="Genomic_DNA"/>
</dbReference>
<organism evidence="2 3">
    <name type="scientific">Formimonas warabiya</name>
    <dbReference type="NCBI Taxonomy" id="1761012"/>
    <lineage>
        <taxon>Bacteria</taxon>
        <taxon>Bacillati</taxon>
        <taxon>Bacillota</taxon>
        <taxon>Clostridia</taxon>
        <taxon>Eubacteriales</taxon>
        <taxon>Peptococcaceae</taxon>
        <taxon>Candidatus Formimonas</taxon>
    </lineage>
</organism>
<gene>
    <name evidence="2" type="ORF">DCMF_08115</name>
</gene>
<protein>
    <recommendedName>
        <fullName evidence="1">Uroporphyrinogen decarboxylase (URO-D) domain-containing protein</fullName>
    </recommendedName>
</protein>